<evidence type="ECO:0000256" key="4">
    <source>
        <dbReference type="ARBA" id="ARBA00009316"/>
    </source>
</evidence>
<evidence type="ECO:0000256" key="5">
    <source>
        <dbReference type="ARBA" id="ARBA00022473"/>
    </source>
</evidence>
<dbReference type="PANTHER" id="PTHR23162:SF8">
    <property type="entry name" value="OUTER DENSE FIBER PROTEIN 2"/>
    <property type="match status" value="1"/>
</dbReference>
<dbReference type="SUPFAM" id="SSF90257">
    <property type="entry name" value="Myosin rod fragments"/>
    <property type="match status" value="1"/>
</dbReference>
<protein>
    <recommendedName>
        <fullName evidence="16">Outer dense fiber protein 2</fullName>
    </recommendedName>
    <alternativeName>
        <fullName evidence="17">Cenexin</fullName>
    </alternativeName>
    <alternativeName>
        <fullName evidence="18">Outer dense fiber of sperm tails protein 2</fullName>
    </alternativeName>
</protein>
<evidence type="ECO:0000256" key="14">
    <source>
        <dbReference type="ARBA" id="ARBA00023273"/>
    </source>
</evidence>
<organism evidence="21 22">
    <name type="scientific">Microtus ochrogaster</name>
    <name type="common">Prairie vole</name>
    <dbReference type="NCBI Taxonomy" id="79684"/>
    <lineage>
        <taxon>Eukaryota</taxon>
        <taxon>Metazoa</taxon>
        <taxon>Chordata</taxon>
        <taxon>Craniata</taxon>
        <taxon>Vertebrata</taxon>
        <taxon>Euteleostomi</taxon>
        <taxon>Mammalia</taxon>
        <taxon>Eutheria</taxon>
        <taxon>Euarchontoglires</taxon>
        <taxon>Glires</taxon>
        <taxon>Rodentia</taxon>
        <taxon>Myomorpha</taxon>
        <taxon>Muroidea</taxon>
        <taxon>Cricetidae</taxon>
        <taxon>Arvicolinae</taxon>
        <taxon>Microtus</taxon>
    </lineage>
</organism>
<evidence type="ECO:0000256" key="6">
    <source>
        <dbReference type="ARBA" id="ARBA00022490"/>
    </source>
</evidence>
<feature type="coiled-coil region" evidence="19">
    <location>
        <begin position="425"/>
        <end position="574"/>
    </location>
</feature>
<evidence type="ECO:0000256" key="2">
    <source>
        <dbReference type="ARBA" id="ARBA00004230"/>
    </source>
</evidence>
<evidence type="ECO:0000313" key="21">
    <source>
        <dbReference type="EMBL" id="KAH0505318.1"/>
    </source>
</evidence>
<dbReference type="GO" id="GO:1902017">
    <property type="term" value="P:regulation of cilium assembly"/>
    <property type="evidence" value="ECO:0007669"/>
    <property type="project" value="TreeGrafter"/>
</dbReference>
<comment type="similarity">
    <text evidence="4">Belongs to the ODF2 family.</text>
</comment>
<keyword evidence="13" id="KW-0206">Cytoskeleton</keyword>
<keyword evidence="12" id="KW-0969">Cilium</keyword>
<comment type="caution">
    <text evidence="21">The sequence shown here is derived from an EMBL/GenBank/DDBJ whole genome shotgun (WGS) entry which is preliminary data.</text>
</comment>
<feature type="coiled-coil region" evidence="19">
    <location>
        <begin position="677"/>
        <end position="945"/>
    </location>
</feature>
<keyword evidence="6" id="KW-0963">Cytoplasm</keyword>
<feature type="region of interest" description="Disordered" evidence="20">
    <location>
        <begin position="209"/>
        <end position="228"/>
    </location>
</feature>
<evidence type="ECO:0000256" key="18">
    <source>
        <dbReference type="ARBA" id="ARBA00043200"/>
    </source>
</evidence>
<keyword evidence="9" id="KW-0282">Flagellum</keyword>
<keyword evidence="5" id="KW-0217">Developmental protein</keyword>
<evidence type="ECO:0000256" key="19">
    <source>
        <dbReference type="SAM" id="Coils"/>
    </source>
</evidence>
<keyword evidence="14" id="KW-0966">Cell projection</keyword>
<gene>
    <name evidence="21" type="ORF">LTLLF_178320</name>
</gene>
<dbReference type="PANTHER" id="PTHR23162">
    <property type="entry name" value="OUTER DENSE FIBER OF SPERM TAILS 2"/>
    <property type="match status" value="1"/>
</dbReference>
<dbReference type="GO" id="GO:0031514">
    <property type="term" value="C:motile cilium"/>
    <property type="evidence" value="ECO:0007669"/>
    <property type="project" value="UniProtKB-SubCell"/>
</dbReference>
<evidence type="ECO:0000256" key="20">
    <source>
        <dbReference type="SAM" id="MobiDB-lite"/>
    </source>
</evidence>
<evidence type="ECO:0000256" key="10">
    <source>
        <dbReference type="ARBA" id="ARBA00022871"/>
    </source>
</evidence>
<proteinExistence type="inferred from homology"/>
<dbReference type="EMBL" id="JAATJU010024600">
    <property type="protein sequence ID" value="KAH0505318.1"/>
    <property type="molecule type" value="Genomic_DNA"/>
</dbReference>
<feature type="region of interest" description="Disordered" evidence="20">
    <location>
        <begin position="172"/>
        <end position="197"/>
    </location>
</feature>
<evidence type="ECO:0000256" key="9">
    <source>
        <dbReference type="ARBA" id="ARBA00022846"/>
    </source>
</evidence>
<keyword evidence="11 19" id="KW-0175">Coiled coil</keyword>
<dbReference type="GO" id="GO:0030154">
    <property type="term" value="P:cell differentiation"/>
    <property type="evidence" value="ECO:0007669"/>
    <property type="project" value="UniProtKB-KW"/>
</dbReference>
<evidence type="ECO:0000256" key="17">
    <source>
        <dbReference type="ARBA" id="ARBA00041830"/>
    </source>
</evidence>
<accession>A0A8J6G7N1</accession>
<dbReference type="AlphaFoldDB" id="A0A8J6G7N1"/>
<name>A0A8J6G7N1_MICOH</name>
<evidence type="ECO:0000256" key="1">
    <source>
        <dbReference type="ARBA" id="ARBA00004114"/>
    </source>
</evidence>
<keyword evidence="7" id="KW-0493">Microtubule</keyword>
<dbReference type="GO" id="GO:0005874">
    <property type="term" value="C:microtubule"/>
    <property type="evidence" value="ECO:0007669"/>
    <property type="project" value="UniProtKB-KW"/>
</dbReference>
<dbReference type="InterPro" id="IPR026099">
    <property type="entry name" value="Odf2-rel"/>
</dbReference>
<evidence type="ECO:0000256" key="12">
    <source>
        <dbReference type="ARBA" id="ARBA00023069"/>
    </source>
</evidence>
<dbReference type="GO" id="GO:0005814">
    <property type="term" value="C:centriole"/>
    <property type="evidence" value="ECO:0007669"/>
    <property type="project" value="UniProtKB-SubCell"/>
</dbReference>
<dbReference type="GO" id="GO:0007283">
    <property type="term" value="P:spermatogenesis"/>
    <property type="evidence" value="ECO:0007669"/>
    <property type="project" value="UniProtKB-KW"/>
</dbReference>
<evidence type="ECO:0000256" key="13">
    <source>
        <dbReference type="ARBA" id="ARBA00023212"/>
    </source>
</evidence>
<evidence type="ECO:0000256" key="15">
    <source>
        <dbReference type="ARBA" id="ARBA00037601"/>
    </source>
</evidence>
<evidence type="ECO:0000256" key="7">
    <source>
        <dbReference type="ARBA" id="ARBA00022701"/>
    </source>
</evidence>
<comment type="subcellular location">
    <subcellularLocation>
        <location evidence="2">Cell projection</location>
        <location evidence="2">Cilium</location>
        <location evidence="2">Flagellum</location>
    </subcellularLocation>
    <subcellularLocation>
        <location evidence="1">Cytoplasm</location>
        <location evidence="1">Cytoskeleton</location>
        <location evidence="1">Microtubule organizing center</location>
        <location evidence="1">Centrosome</location>
        <location evidence="1">Centriole</location>
    </subcellularLocation>
    <subcellularLocation>
        <location evidence="3">Cytoplasm</location>
        <location evidence="3">Cytoskeleton</location>
        <location evidence="3">Spindle pole</location>
    </subcellularLocation>
</comment>
<evidence type="ECO:0000256" key="11">
    <source>
        <dbReference type="ARBA" id="ARBA00023054"/>
    </source>
</evidence>
<keyword evidence="8" id="KW-0221">Differentiation</keyword>
<keyword evidence="10" id="KW-0744">Spermatogenesis</keyword>
<evidence type="ECO:0000313" key="22">
    <source>
        <dbReference type="Proteomes" id="UP000710432"/>
    </source>
</evidence>
<feature type="coiled-coil region" evidence="19">
    <location>
        <begin position="331"/>
        <end position="396"/>
    </location>
</feature>
<sequence>MAFQKPQAVACSAVLLCAQFPTVFRAGRVRAQESGGPGQKWRRGRGALNGGTRSGRSAREASRVSLATGAVGRPRGPEVGGASPLGRGISVTLGAGPKWRNPRGSGGGFELANGRAADRLSEKEAEAGRSRRGSRTASAAASPWHDPGLRLQRLRKETVLGAAVPLLVRGRAAGRGAERRGFKPRAPNLGLARPGTVPASRRAPFCVRTRPAPPLVGRGPKSHKRGMKGDTVNVRRSVRVKTKVPWMPPGKSSARHVGCKWENPPHCLEITPPSSEKLVSVMRLSDLSTEDDDSGHCKMNRYDKKIDSLMNAVGCLKSEVKMQKGERQMAKRFLEERKEELEEVAHELAETEHENTVLRHNIERIKEEKDFTMLQKKHLQQEKECLMSKLVEAEMDGAAAAKQVMALKDTIGKLKTEKQMTCTDINTLTRQKELLLQKLSTFEETNRTLRDLLREQHSKERLLLLLQDKDKEVEELLQEIQCEKAQAKTASELSKSMESMRGHLQAQLRCKEAENNRLCMQIKNLERSGNQHKAEVEAIMEQLKELKQKGDRDKETLKKAIRAQKERAEKSEEYAEQLHVQLADKDLYVAEALSTLESWRSRYNQVVKDKGDLELEIIVLNDRVTDLVNQQQSLEEKMREDRDSLVERLHRQTAEYSAFKLENERLKASFAPMEDKLNQAHLEVQQLKASVKNYEGMIDNYKSQVMKTRLEADEVAAQLERCDKENKILKEEMNKEIEAARRQFQSQLADLQQLPDILKITEAKLAECQDQLQGYERKNIDLTAIISDLRSRIEHQGDKLEMAREKHQASQKENKQLNLKVDELERKLEATSAQNVEFLQVIAKREEAIHQAQLRLEEKTRECGSLARQLESAIEDARRQVEQTKEQALSKERAAQSKILDLETQLSRTKTELGQLRRTRDDSRLQDLKDRLEQSESTNRSMQNYVQFLKSSYANVFGDGPYTSSYLTSSPIRSRSPPA</sequence>
<evidence type="ECO:0000256" key="8">
    <source>
        <dbReference type="ARBA" id="ARBA00022782"/>
    </source>
</evidence>
<dbReference type="Proteomes" id="UP000710432">
    <property type="component" value="Unassembled WGS sequence"/>
</dbReference>
<dbReference type="GO" id="GO:0000922">
    <property type="term" value="C:spindle pole"/>
    <property type="evidence" value="ECO:0007669"/>
    <property type="project" value="UniProtKB-SubCell"/>
</dbReference>
<feature type="region of interest" description="Disordered" evidence="20">
    <location>
        <begin position="31"/>
        <end position="149"/>
    </location>
</feature>
<dbReference type="GO" id="GO:0005813">
    <property type="term" value="C:centrosome"/>
    <property type="evidence" value="ECO:0007669"/>
    <property type="project" value="TreeGrafter"/>
</dbReference>
<evidence type="ECO:0000256" key="16">
    <source>
        <dbReference type="ARBA" id="ARBA00040458"/>
    </source>
</evidence>
<feature type="compositionally biased region" description="Basic and acidic residues" evidence="20">
    <location>
        <begin position="116"/>
        <end position="129"/>
    </location>
</feature>
<reference evidence="21" key="1">
    <citation type="submission" date="2020-03" db="EMBL/GenBank/DDBJ databases">
        <title>Studies in the Genomics of Life Span.</title>
        <authorList>
            <person name="Glass D."/>
        </authorList>
    </citation>
    <scope>NUCLEOTIDE SEQUENCE</scope>
    <source>
        <strain evidence="21">LTLLF</strain>
        <tissue evidence="21">Muscle</tissue>
    </source>
</reference>
<comment type="function">
    <text evidence="15">Seems to be a major component of sperm tail outer dense fibers (ODF). ODFs are filamentous structures located on the outside of the axoneme in the midpiece and principal piece of the mammalian sperm tail and may help to maintain the passive elastic structures and elastic recoil of the sperm tail. May have a modulating influence on sperm motility. Functions as a general scaffold protein that is specifically localized at the distal/subdistal appendages of mother centrioles. Component of the centrosome matrix required for the localization of PLK1 and NIN to the centrosomes. Required for the formation and/or maintenance of normal CETN1 assembly.</text>
</comment>
<evidence type="ECO:0000256" key="3">
    <source>
        <dbReference type="ARBA" id="ARBA00004647"/>
    </source>
</evidence>